<accession>A0A507FVV5</accession>
<dbReference type="SMART" id="SM00382">
    <property type="entry name" value="AAA"/>
    <property type="match status" value="2"/>
</dbReference>
<evidence type="ECO:0000256" key="11">
    <source>
        <dbReference type="SAM" id="Phobius"/>
    </source>
</evidence>
<reference evidence="14 15" key="1">
    <citation type="journal article" date="2019" name="Sci. Rep.">
        <title>Comparative genomics of chytrid fungi reveal insights into the obligate biotrophic and pathogenic lifestyle of Synchytrium endobioticum.</title>
        <authorList>
            <person name="van de Vossenberg B.T.L.H."/>
            <person name="Warris S."/>
            <person name="Nguyen H.D.T."/>
            <person name="van Gent-Pelzer M.P.E."/>
            <person name="Joly D.L."/>
            <person name="van de Geest H.C."/>
            <person name="Bonants P.J.M."/>
            <person name="Smith D.S."/>
            <person name="Levesque C.A."/>
            <person name="van der Lee T.A.J."/>
        </authorList>
    </citation>
    <scope>NUCLEOTIDE SEQUENCE [LARGE SCALE GENOMIC DNA]</scope>
    <source>
        <strain evidence="14 15">CBS 675.73</strain>
    </source>
</reference>
<dbReference type="SUPFAM" id="SSF53955">
    <property type="entry name" value="Lysozyme-like"/>
    <property type="match status" value="1"/>
</dbReference>
<dbReference type="GO" id="GO:0016977">
    <property type="term" value="F:chitosanase activity"/>
    <property type="evidence" value="ECO:0007669"/>
    <property type="project" value="InterPro"/>
</dbReference>
<evidence type="ECO:0000256" key="9">
    <source>
        <dbReference type="ARBA" id="ARBA00023136"/>
    </source>
</evidence>
<dbReference type="InterPro" id="IPR027417">
    <property type="entry name" value="P-loop_NTPase"/>
</dbReference>
<dbReference type="PANTHER" id="PTHR24223:SF443">
    <property type="entry name" value="MULTIDRUG-RESISTANCE LIKE PROTEIN 1, ISOFORM I"/>
    <property type="match status" value="1"/>
</dbReference>
<dbReference type="FunFam" id="3.40.50.300:FF:000610">
    <property type="entry name" value="Multidrug resistance-associated ABC transporter"/>
    <property type="match status" value="1"/>
</dbReference>
<sequence>MTETWKTSDAQFAPVEADTVKQESAGPCPKDAASFTSRMTFSWVDSLFRKGFKQPLVVSDLWEIPSNLGCTDLADSFMAIWKQEVQTFLKARAEQGLPEYVVDGAIVRSVIWKLYFRQIFSLGFLRMLSDLCNLLSPYFVQYIILFVQNRENEPVGKGIGFAIGLFALQLLSTFSINQFSQEVAVCALSLKTAVTAVIYRKSLTLTSSARQEFDAGTVINMVSTDTARIEQFINQVNFLWTLPIMVIINLGFLIAALGVSALVGVGILVIALPIQTQLFKQMKLIRREQAPITDKRVKKTTEVLNGVRVIKLFAWEESFVGMLGEIRADELRQVLKRAVYQSIVMTQAMVLPVLTSCCSFVVYSLMNPLNPAYIFSSLSWFNQLRQPIWMLPNILNTWAEFNIAVIRIESLLLAKELESRSDSAPSDLKHSIIVKEGNFEWSGPVFIEGVLPSEQLKSDKKKDKKKEKKKEKETKSAQLQIQDANLSSNEKEEAAPETSNASSGLSDININIPRGALVAIVGSVGAGKSSLLNALIGEMRKISGTVEFAGSVSYACQTAWIQNASVRENITFGTPYEEDRYVRAIHDAALLPDLKILNDGDQTSIGERGINLSGGQKQRINLARLMYSKSDIVLMDDPLSAVDAHVGRHLFDNCIQGSLKSRTRLLVTHQLHYLPECDYILFVQDGRITEQGLYTDLMKNGDAFATMINAHASDNHSTPDVSEKPENSAIYDEIRALVNSPKSAKNIMRIEDQETGGVNSAVWWRYMKAAGGSSFIIKLSILVLFVQGGRVGNDLWLTAWTSHTFDLSNMTYIGIYLGLGLGLALSLFFYALFFAYTGARASKVLHEMALLRVLRCPVYFFDTTPLGRIINRFSRDFDAVDNSIALNFRQLVQQLSICVSTFAVMCYALPLFTIPVVPAIGVYYFVQNLYRKSARELKRLDSTTKSPLYANFGETVIGISTIRAYADESRFIARNDHVTDVTNAPYFLLVTSQNWLSVRLQLIGSILVLCAALFGVLSHGITAALFGLCLSYSLTVTQTLAMAVQNFTQTEIAMNSVERVEHYAYRLESEAEPINPDYRPPTKAWPVKGEIEFKNVTMRYAPSLPVVLDNVSFKIGDGEKVGIVGRTGSGKSTLMQALFRMVEAESGTIVIDQVESNRLGLKDLRTSLAIIPQDPVVFSGTFRFNLDPFNEHSDSELWDAVTRAGLGGKVSKSENKLDARIEAGGENLSVGERQLLCLARAMLKRPKILIMDEATANVDYETDSQIQKVLREDMREASILTIAHRLNTIMDYDRVMVLDQGKLCEFDSPRALMNQPDSMFRALVMQTVLILRVNALIAPRCGTTYADAASHCHASCKNNGDCSPSAPNCFAGLETECRSTKQSNTTTTNTLEDTPIPIASNSTLVQDEVITKLPPYTNGVITSRCGLNFSDANSSCQRFCTSDADCLPLDASSQCRGGLTVACKTETLPKQPGEQPKFSPLRSRCGKSFQDADTSCSRDFQYCKYDSDCPPKLACFAGLKTLCYGREGDTCDATNSNIPPRSYKALHPPCNASANLVCNSNKCQVAITSDLNGPCGGISQNPPVPYDSVWGDKYSTDLSGGLMTNCQYSLALRITSLFETKARNLGFGACSVTDDGQGISAGFIQFTTCAGTILDVCNNFLSRQPENNFCSKYMSALVSEKGADHCKLNTGQYSLPELDDFCMDWTATQHNELFEKAQLQHQQDTYFAYTRTVAAEFGLRMPLTITGIQDTFVQGGVDQILSLMSSSVDSPLSGGDEYAWFGEFLDARDAYLDAMGGAYAVSKRRVNLIRDVWQRRDMYFKNDQVTVENITLSCNDQFF</sequence>
<dbReference type="Gene3D" id="3.40.50.300">
    <property type="entry name" value="P-loop containing nucleotide triphosphate hydrolases"/>
    <property type="match status" value="2"/>
</dbReference>
<evidence type="ECO:0000256" key="7">
    <source>
        <dbReference type="ARBA" id="ARBA00022840"/>
    </source>
</evidence>
<comment type="similarity">
    <text evidence="2">Belongs to the ABC transporter superfamily. ABCC family. Conjugate transporter (TC 3.A.1.208) subfamily.</text>
</comment>
<evidence type="ECO:0000256" key="6">
    <source>
        <dbReference type="ARBA" id="ARBA00022741"/>
    </source>
</evidence>
<evidence type="ECO:0000256" key="3">
    <source>
        <dbReference type="ARBA" id="ARBA00022448"/>
    </source>
</evidence>
<comment type="subcellular location">
    <subcellularLocation>
        <location evidence="1">Vacuole membrane</location>
        <topology evidence="1">Multi-pass membrane protein</topology>
    </subcellularLocation>
</comment>
<evidence type="ECO:0000259" key="13">
    <source>
        <dbReference type="PROSITE" id="PS50929"/>
    </source>
</evidence>
<feature type="transmembrane region" description="Helical" evidence="11">
    <location>
        <begin position="813"/>
        <end position="836"/>
    </location>
</feature>
<dbReference type="CDD" id="cd18597">
    <property type="entry name" value="ABC_6TM_YOR1_D1_like"/>
    <property type="match status" value="1"/>
</dbReference>
<dbReference type="InterPro" id="IPR023099">
    <property type="entry name" value="Glyco_hydro_46_N"/>
</dbReference>
<dbReference type="InterPro" id="IPR050173">
    <property type="entry name" value="ABC_transporter_C-like"/>
</dbReference>
<dbReference type="GO" id="GO:0005524">
    <property type="term" value="F:ATP binding"/>
    <property type="evidence" value="ECO:0007669"/>
    <property type="project" value="UniProtKB-KW"/>
</dbReference>
<evidence type="ECO:0000256" key="2">
    <source>
        <dbReference type="ARBA" id="ARBA00009726"/>
    </source>
</evidence>
<keyword evidence="9 11" id="KW-0472">Membrane</keyword>
<dbReference type="Gene3D" id="1.20.141.10">
    <property type="entry name" value="Chitosanase, subunit A, domain 1"/>
    <property type="match status" value="1"/>
</dbReference>
<dbReference type="InterPro" id="IPR023346">
    <property type="entry name" value="Lysozyme-like_dom_sf"/>
</dbReference>
<keyword evidence="4 11" id="KW-0812">Transmembrane</keyword>
<feature type="transmembrane region" description="Helical" evidence="11">
    <location>
        <begin position="159"/>
        <end position="176"/>
    </location>
</feature>
<evidence type="ECO:0000313" key="15">
    <source>
        <dbReference type="Proteomes" id="UP000320333"/>
    </source>
</evidence>
<name>A0A507FVV5_9FUNG</name>
<feature type="domain" description="ABC transporter" evidence="12">
    <location>
        <begin position="479"/>
        <end position="710"/>
    </location>
</feature>
<protein>
    <submittedName>
        <fullName evidence="14">Chitosanase</fullName>
    </submittedName>
</protein>
<feature type="transmembrane region" description="Helical" evidence="11">
    <location>
        <begin position="897"/>
        <end position="926"/>
    </location>
</feature>
<evidence type="ECO:0000256" key="4">
    <source>
        <dbReference type="ARBA" id="ARBA00022692"/>
    </source>
</evidence>
<dbReference type="Proteomes" id="UP000320333">
    <property type="component" value="Unassembled WGS sequence"/>
</dbReference>
<keyword evidence="15" id="KW-1185">Reference proteome</keyword>
<keyword evidence="3" id="KW-0813">Transport</keyword>
<feature type="region of interest" description="Disordered" evidence="10">
    <location>
        <begin position="457"/>
        <end position="505"/>
    </location>
</feature>
<feature type="transmembrane region" description="Helical" evidence="11">
    <location>
        <begin position="775"/>
        <end position="793"/>
    </location>
</feature>
<dbReference type="Gene3D" id="3.30.386.10">
    <property type="entry name" value="Chitosanase, subunit A, domain 2"/>
    <property type="match status" value="1"/>
</dbReference>
<dbReference type="FunFam" id="1.20.1560.10:FF:000006">
    <property type="entry name" value="ATP-binding cassette, sub-family C (CFTR/MRP), member 9"/>
    <property type="match status" value="1"/>
</dbReference>
<dbReference type="FunFam" id="3.40.50.300:FF:000997">
    <property type="entry name" value="Multidrug resistance-associated protein 1"/>
    <property type="match status" value="1"/>
</dbReference>
<dbReference type="InterPro" id="IPR003593">
    <property type="entry name" value="AAA+_ATPase"/>
</dbReference>
<keyword evidence="5" id="KW-0677">Repeat</keyword>
<feature type="transmembrane region" description="Helical" evidence="11">
    <location>
        <begin position="342"/>
        <end position="366"/>
    </location>
</feature>
<dbReference type="FunFam" id="1.20.1560.10:FF:000010">
    <property type="entry name" value="Multidrug resistance-associated ABC transporter"/>
    <property type="match status" value="1"/>
</dbReference>
<dbReference type="GO" id="GO:0005576">
    <property type="term" value="C:extracellular region"/>
    <property type="evidence" value="ECO:0007669"/>
    <property type="project" value="InterPro"/>
</dbReference>
<keyword evidence="8 11" id="KW-1133">Transmembrane helix</keyword>
<feature type="domain" description="ABC transmembrane type-1" evidence="13">
    <location>
        <begin position="779"/>
        <end position="1049"/>
    </location>
</feature>
<keyword evidence="7" id="KW-0067">ATP-binding</keyword>
<dbReference type="InterPro" id="IPR000400">
    <property type="entry name" value="Glyco_hydro_46"/>
</dbReference>
<evidence type="ECO:0000256" key="5">
    <source>
        <dbReference type="ARBA" id="ARBA00022737"/>
    </source>
</evidence>
<evidence type="ECO:0000256" key="10">
    <source>
        <dbReference type="SAM" id="MobiDB-lite"/>
    </source>
</evidence>
<dbReference type="STRING" id="246404.A0A507FVV5"/>
<dbReference type="SUPFAM" id="SSF90123">
    <property type="entry name" value="ABC transporter transmembrane region"/>
    <property type="match status" value="2"/>
</dbReference>
<feature type="transmembrane region" description="Helical" evidence="11">
    <location>
        <begin position="127"/>
        <end position="147"/>
    </location>
</feature>
<dbReference type="Pfam" id="PF01374">
    <property type="entry name" value="Glyco_hydro_46"/>
    <property type="match status" value="1"/>
</dbReference>
<dbReference type="CDD" id="cd18606">
    <property type="entry name" value="ABC_6TM_YOR1_D2_like"/>
    <property type="match status" value="1"/>
</dbReference>
<feature type="domain" description="ABC transmembrane type-1" evidence="13">
    <location>
        <begin position="124"/>
        <end position="400"/>
    </location>
</feature>
<dbReference type="GO" id="GO:0005975">
    <property type="term" value="P:carbohydrate metabolic process"/>
    <property type="evidence" value="ECO:0007669"/>
    <property type="project" value="InterPro"/>
</dbReference>
<dbReference type="PROSITE" id="PS50893">
    <property type="entry name" value="ABC_TRANSPORTER_2"/>
    <property type="match status" value="2"/>
</dbReference>
<dbReference type="Pfam" id="PF00005">
    <property type="entry name" value="ABC_tran"/>
    <property type="match status" value="2"/>
</dbReference>
<evidence type="ECO:0000256" key="8">
    <source>
        <dbReference type="ARBA" id="ARBA00022989"/>
    </source>
</evidence>
<evidence type="ECO:0000313" key="14">
    <source>
        <dbReference type="EMBL" id="TPX78607.1"/>
    </source>
</evidence>
<dbReference type="InterPro" id="IPR003439">
    <property type="entry name" value="ABC_transporter-like_ATP-bd"/>
</dbReference>
<comment type="caution">
    <text evidence="14">The sequence shown here is derived from an EMBL/GenBank/DDBJ whole genome shotgun (WGS) entry which is preliminary data.</text>
</comment>
<feature type="transmembrane region" description="Helical" evidence="11">
    <location>
        <begin position="1002"/>
        <end position="1028"/>
    </location>
</feature>
<feature type="transmembrane region" description="Helical" evidence="11">
    <location>
        <begin position="244"/>
        <end position="274"/>
    </location>
</feature>
<dbReference type="Pfam" id="PF00664">
    <property type="entry name" value="ABC_membrane"/>
    <property type="match status" value="2"/>
</dbReference>
<dbReference type="OrthoDB" id="6500128at2759"/>
<feature type="domain" description="ABC transporter" evidence="12">
    <location>
        <begin position="1091"/>
        <end position="1325"/>
    </location>
</feature>
<dbReference type="PROSITE" id="PS50929">
    <property type="entry name" value="ABC_TM1F"/>
    <property type="match status" value="2"/>
</dbReference>
<keyword evidence="6" id="KW-0547">Nucleotide-binding</keyword>
<dbReference type="GO" id="GO:0016887">
    <property type="term" value="F:ATP hydrolysis activity"/>
    <property type="evidence" value="ECO:0007669"/>
    <property type="project" value="InterPro"/>
</dbReference>
<dbReference type="PROSITE" id="PS00211">
    <property type="entry name" value="ABC_TRANSPORTER_1"/>
    <property type="match status" value="2"/>
</dbReference>
<gene>
    <name evidence="14" type="primary">CCO147</name>
    <name evidence="14" type="ORF">CcCBS67573_g00147</name>
</gene>
<dbReference type="CDD" id="cd03250">
    <property type="entry name" value="ABCC_MRP_domain1"/>
    <property type="match status" value="1"/>
</dbReference>
<feature type="compositionally biased region" description="Polar residues" evidence="10">
    <location>
        <begin position="477"/>
        <end position="488"/>
    </location>
</feature>
<dbReference type="EMBL" id="QEAP01000002">
    <property type="protein sequence ID" value="TPX78607.1"/>
    <property type="molecule type" value="Genomic_DNA"/>
</dbReference>
<evidence type="ECO:0000259" key="12">
    <source>
        <dbReference type="PROSITE" id="PS50893"/>
    </source>
</evidence>
<dbReference type="InterPro" id="IPR011527">
    <property type="entry name" value="ABC1_TM_dom"/>
</dbReference>
<dbReference type="InterPro" id="IPR036640">
    <property type="entry name" value="ABC1_TM_sf"/>
</dbReference>
<dbReference type="GO" id="GO:0000329">
    <property type="term" value="C:fungal-type vacuole membrane"/>
    <property type="evidence" value="ECO:0007669"/>
    <property type="project" value="UniProtKB-ARBA"/>
</dbReference>
<dbReference type="CDD" id="cd03244">
    <property type="entry name" value="ABCC_MRP_domain2"/>
    <property type="match status" value="1"/>
</dbReference>
<dbReference type="InterPro" id="IPR017871">
    <property type="entry name" value="ABC_transporter-like_CS"/>
</dbReference>
<dbReference type="PANTHER" id="PTHR24223">
    <property type="entry name" value="ATP-BINDING CASSETTE SUB-FAMILY C"/>
    <property type="match status" value="1"/>
</dbReference>
<dbReference type="SUPFAM" id="SSF52540">
    <property type="entry name" value="P-loop containing nucleoside triphosphate hydrolases"/>
    <property type="match status" value="2"/>
</dbReference>
<dbReference type="GO" id="GO:0140359">
    <property type="term" value="F:ABC-type transporter activity"/>
    <property type="evidence" value="ECO:0007669"/>
    <property type="project" value="InterPro"/>
</dbReference>
<dbReference type="Gene3D" id="1.20.1560.10">
    <property type="entry name" value="ABC transporter type 1, transmembrane domain"/>
    <property type="match status" value="2"/>
</dbReference>
<organism evidence="14 15">
    <name type="scientific">Chytriomyces confervae</name>
    <dbReference type="NCBI Taxonomy" id="246404"/>
    <lineage>
        <taxon>Eukaryota</taxon>
        <taxon>Fungi</taxon>
        <taxon>Fungi incertae sedis</taxon>
        <taxon>Chytridiomycota</taxon>
        <taxon>Chytridiomycota incertae sedis</taxon>
        <taxon>Chytridiomycetes</taxon>
        <taxon>Chytridiales</taxon>
        <taxon>Chytriomycetaceae</taxon>
        <taxon>Chytriomyces</taxon>
    </lineage>
</organism>
<proteinExistence type="inferred from homology"/>
<evidence type="ECO:0000256" key="1">
    <source>
        <dbReference type="ARBA" id="ARBA00004128"/>
    </source>
</evidence>